<feature type="domain" description="Carbohydrate kinase PfkB" evidence="1">
    <location>
        <begin position="6"/>
        <end position="314"/>
    </location>
</feature>
<dbReference type="Proteomes" id="UP000435112">
    <property type="component" value="Unassembled WGS sequence"/>
</dbReference>
<evidence type="ECO:0000313" key="5">
    <source>
        <dbReference type="Proteomes" id="UP000429607"/>
    </source>
</evidence>
<dbReference type="OrthoDB" id="204058at2759"/>
<dbReference type="PANTHER" id="PTHR42774:SF3">
    <property type="entry name" value="KETOHEXOKINASE"/>
    <property type="match status" value="1"/>
</dbReference>
<dbReference type="InterPro" id="IPR052562">
    <property type="entry name" value="Ketohexokinase-related"/>
</dbReference>
<evidence type="ECO:0000313" key="4">
    <source>
        <dbReference type="EMBL" id="KAE9338093.1"/>
    </source>
</evidence>
<dbReference type="EMBL" id="QXFV01000675">
    <property type="protein sequence ID" value="KAE9031011.1"/>
    <property type="molecule type" value="Genomic_DNA"/>
</dbReference>
<dbReference type="Proteomes" id="UP000434957">
    <property type="component" value="Unassembled WGS sequence"/>
</dbReference>
<proteinExistence type="predicted"/>
<reference evidence="4 6" key="1">
    <citation type="submission" date="2018-08" db="EMBL/GenBank/DDBJ databases">
        <title>Genomic investigation of the strawberry pathogen Phytophthora fragariae indicates pathogenicity is determined by transcriptional variation in three key races.</title>
        <authorList>
            <person name="Adams T.M."/>
            <person name="Armitage A.D."/>
            <person name="Sobczyk M.K."/>
            <person name="Bates H.J."/>
            <person name="Dunwell J.M."/>
            <person name="Nellist C.F."/>
            <person name="Harrison R.J."/>
        </authorList>
    </citation>
    <scope>NUCLEOTIDE SEQUENCE [LARGE SCALE GENOMIC DNA]</scope>
    <source>
        <strain evidence="3 5">SCRP249</strain>
        <strain evidence="2 7">SCRP324</strain>
        <strain evidence="4 6">SCRP333</strain>
    </source>
</reference>
<dbReference type="Proteomes" id="UP000429607">
    <property type="component" value="Unassembled WGS sequence"/>
</dbReference>
<evidence type="ECO:0000313" key="2">
    <source>
        <dbReference type="EMBL" id="KAE9025598.1"/>
    </source>
</evidence>
<evidence type="ECO:0000259" key="1">
    <source>
        <dbReference type="Pfam" id="PF00294"/>
    </source>
</evidence>
<dbReference type="SUPFAM" id="SSF53613">
    <property type="entry name" value="Ribokinase-like"/>
    <property type="match status" value="1"/>
</dbReference>
<comment type="caution">
    <text evidence="4">The sequence shown here is derived from an EMBL/GenBank/DDBJ whole genome shotgun (WGS) entry which is preliminary data.</text>
</comment>
<dbReference type="EMBL" id="QXFT01000677">
    <property type="protein sequence ID" value="KAE9338093.1"/>
    <property type="molecule type" value="Genomic_DNA"/>
</dbReference>
<dbReference type="PANTHER" id="PTHR42774">
    <property type="entry name" value="PHOSPHOTRANSFERASE SYSTEM TRANSPORT PROTEIN"/>
    <property type="match status" value="1"/>
</dbReference>
<name>A0A6A4FMN2_9STRA</name>
<evidence type="ECO:0000313" key="7">
    <source>
        <dbReference type="Proteomes" id="UP000435112"/>
    </source>
</evidence>
<dbReference type="InterPro" id="IPR029056">
    <property type="entry name" value="Ribokinase-like"/>
</dbReference>
<protein>
    <recommendedName>
        <fullName evidence="1">Carbohydrate kinase PfkB domain-containing protein</fullName>
    </recommendedName>
</protein>
<accession>A0A6A4FMN2</accession>
<dbReference type="AlphaFoldDB" id="A0A6A4FMN2"/>
<evidence type="ECO:0000313" key="3">
    <source>
        <dbReference type="EMBL" id="KAE9031011.1"/>
    </source>
</evidence>
<dbReference type="EMBL" id="QXFU01000657">
    <property type="protein sequence ID" value="KAE9025598.1"/>
    <property type="molecule type" value="Genomic_DNA"/>
</dbReference>
<evidence type="ECO:0000313" key="6">
    <source>
        <dbReference type="Proteomes" id="UP000434957"/>
    </source>
</evidence>
<dbReference type="Pfam" id="PF00294">
    <property type="entry name" value="PfkB"/>
    <property type="match status" value="1"/>
</dbReference>
<dbReference type="Gene3D" id="3.40.1190.20">
    <property type="match status" value="1"/>
</dbReference>
<keyword evidence="6" id="KW-1185">Reference proteome</keyword>
<organism evidence="4 6">
    <name type="scientific">Phytophthora rubi</name>
    <dbReference type="NCBI Taxonomy" id="129364"/>
    <lineage>
        <taxon>Eukaryota</taxon>
        <taxon>Sar</taxon>
        <taxon>Stramenopiles</taxon>
        <taxon>Oomycota</taxon>
        <taxon>Peronosporomycetes</taxon>
        <taxon>Peronosporales</taxon>
        <taxon>Peronosporaceae</taxon>
        <taxon>Phytophthora</taxon>
    </lineage>
</organism>
<dbReference type="InterPro" id="IPR011611">
    <property type="entry name" value="PfkB_dom"/>
</dbReference>
<gene>
    <name evidence="3" type="ORF">PR001_g11106</name>
    <name evidence="2" type="ORF">PR002_g11138</name>
    <name evidence="4" type="ORF">PR003_g11677</name>
</gene>
<sequence>MEVIGVGIAILDVVHEVAAYPEEDSKIRSLATRKCRGGNVANALVVCAQLDTRCRWLGVSTDPAIDSEAAFVYADLSAHGVDCSLASIEAEGGMPVSYILSSRATGSRTIVHSRNLAELSYEAFTKQLALYWRNTHVDANTPVWFHFEGRNLQAAEQMMLHVRENMPAATISVEIEALRHDWGSAMKLISQADYAFVSKDYLREKLGFKSAEQFFEAVLAKQWGGALTAKAKAFICPWGTEGVYYLDMAGPRMHHVPAARLEKVVETLGAGDSFIGASLAGFARGNLPLDQIMKTACEVASAKCLKQGFTLSLEDKLVWAQWLQRDEVCAGTYAA</sequence>